<dbReference type="AlphaFoldDB" id="A0A2D2AY80"/>
<evidence type="ECO:0000313" key="4">
    <source>
        <dbReference type="Proteomes" id="UP000228945"/>
    </source>
</evidence>
<proteinExistence type="predicted"/>
<dbReference type="InterPro" id="IPR003672">
    <property type="entry name" value="CobN/Mg_chltase"/>
</dbReference>
<dbReference type="NCBIfam" id="TIGR02257">
    <property type="entry name" value="cobalto_cobN"/>
    <property type="match status" value="1"/>
</dbReference>
<keyword evidence="4" id="KW-1185">Reference proteome</keyword>
<dbReference type="Proteomes" id="UP000228945">
    <property type="component" value="Chromosome"/>
</dbReference>
<gene>
    <name evidence="3" type="ORF">CSW64_11195</name>
</gene>
<sequence>MHLLALQPGAVLDGEEAVDLGQTAGDIVVLSSNDTDLACLSQAVAGLPDDFPTVRLANLMALRHPYSVDLHVEAVVAKARFVIVRLLGGRAYWPYGLDEVTRVCRERGVPLAALLEEQPDGEDGLRASTVDAVTLRRLDGYLREGGEVNGRNLLLHVADRIGHACAWREAAPILEAGLYWPGTAQADIETIRARWTGGAPVAAVVFYRALVTSGATAAIDAVIEALAARGLNPLPVHVRSLKSPFAVGLLDSLFATERPDVVLNVTAFATSAPGQARGGGVLDRPGAPVLQLVFAGVSREVWAASGRGLGSRDLAMNIALPEVDGRIFAGAVAFKAEQRFDPRTQCSIVAHQADDEQVAFACDLAKAWADLARTPAGERRVAMILANYPNRDARIGNGVGLDTAASAAVVLAGMSAQGYDLADAPLDGQALFERLRAGATNTRRGVGGVALSLTEYEAVVAALPTEARDAVTTRWGKPENDPFFDREISGFQLPLHRFGSVVVGVQPARGYNIDPKGSYHDPDLPPPHGYLAFYAWLRRSFGVQAMVHLGKHGNLEWLPGKALALSAGCFPKAIAGPIPQLYPFIVNDPGEGCQAKRRIGAVIVDHLTPPLTRAGSYGPLRALETLVDEYYDAAGLDPRRLSGLREEILALAGGQGLDIDAGLDLTDTDQALTKLDNYLCDLKELQIRDGLHVFGVSPEGRLRTDLLTALVRAPRRLGNDGDASLLRTLADDLGLGFDPLAADLGARWTGARPSVLADIDAQPWRTTGDTLERLEALASALIAGERSCDDGWTRTRAVMTAVKTQIAPAVDACGPAEIAALLAGLAGQFVAPGPSGAPTRGRPEVLPTGRNFYAVDTRAVPTPAAWRLGWASAQMLVEDHLQRTGDWPRAVALSAWGTANMRTGGDDIAQALALMGARPTWEGSTGRVTGFEVLPIALLGRPRVDVTLRISGFFRDAFPDQIDLVASAARAVQALDEAEEDNPAAARFRREVADRLAAGQAPEAAERFAGLRVFGSMPGAYGAGLQALIDEGAWETRSDLAEAFLVWGAFGYGLGLDGAPVRGELERRLSYVEAVIQNQDNREHDLLDSDDYYQFEGGLAAAVAAVRGQAPTTYHNDHSRPERPVIRTLEDEIARVLRARLVNPKWIAGVMRHGYRGGAEIAAGVDFLFAFAAATGLVKPHHFDLVEAAFIEDATVRAFLEQANPDALRDIAERLSEAVARGLWKPRSNSAGERLRLAAMANKGLGGSADCG</sequence>
<feature type="domain" description="CobN/magnesium chelatase" evidence="2">
    <location>
        <begin position="141"/>
        <end position="1229"/>
    </location>
</feature>
<dbReference type="PANTHER" id="PTHR44119:SF4">
    <property type="entry name" value="AEROBIC COBALTOCHELATASE SUBUNIT COBN"/>
    <property type="match status" value="1"/>
</dbReference>
<dbReference type="InterPro" id="IPR011953">
    <property type="entry name" value="Cobalto_CobN"/>
</dbReference>
<evidence type="ECO:0000256" key="1">
    <source>
        <dbReference type="NCBIfam" id="TIGR02257"/>
    </source>
</evidence>
<evidence type="ECO:0000313" key="3">
    <source>
        <dbReference type="EMBL" id="ATQ42933.1"/>
    </source>
</evidence>
<dbReference type="KEGG" id="cmb:CSW64_11195"/>
<dbReference type="CDD" id="cd10150">
    <property type="entry name" value="CobN_like"/>
    <property type="match status" value="1"/>
</dbReference>
<dbReference type="RefSeq" id="WP_099622185.1">
    <property type="nucleotide sequence ID" value="NZ_CP024201.1"/>
</dbReference>
<dbReference type="Pfam" id="PF02514">
    <property type="entry name" value="CobN-Mg_chel"/>
    <property type="match status" value="1"/>
</dbReference>
<organism evidence="3 4">
    <name type="scientific">Caulobacter mirabilis</name>
    <dbReference type="NCBI Taxonomy" id="69666"/>
    <lineage>
        <taxon>Bacteria</taxon>
        <taxon>Pseudomonadati</taxon>
        <taxon>Pseudomonadota</taxon>
        <taxon>Alphaproteobacteria</taxon>
        <taxon>Caulobacterales</taxon>
        <taxon>Caulobacteraceae</taxon>
        <taxon>Caulobacter</taxon>
    </lineage>
</organism>
<dbReference type="PANTHER" id="PTHR44119">
    <property type="entry name" value="MAGNESIUM-CHELATASE SUBUNIT CHLH, CHLOROPLASTIC"/>
    <property type="match status" value="1"/>
</dbReference>
<dbReference type="EC" id="6.6.1.2" evidence="1"/>
<name>A0A2D2AY80_9CAUL</name>
<evidence type="ECO:0000259" key="2">
    <source>
        <dbReference type="Pfam" id="PF02514"/>
    </source>
</evidence>
<dbReference type="GO" id="GO:0051116">
    <property type="term" value="F:cobaltochelatase activity"/>
    <property type="evidence" value="ECO:0007669"/>
    <property type="project" value="UniProtKB-UniRule"/>
</dbReference>
<protein>
    <recommendedName>
        <fullName evidence="1">Cobaltochelatase subunit CobN</fullName>
        <ecNumber evidence="1">6.6.1.2</ecNumber>
    </recommendedName>
</protein>
<dbReference type="GO" id="GO:0009236">
    <property type="term" value="P:cobalamin biosynthetic process"/>
    <property type="evidence" value="ECO:0007669"/>
    <property type="project" value="UniProtKB-UniRule"/>
</dbReference>
<dbReference type="EMBL" id="CP024201">
    <property type="protein sequence ID" value="ATQ42933.1"/>
    <property type="molecule type" value="Genomic_DNA"/>
</dbReference>
<reference evidence="3 4" key="1">
    <citation type="submission" date="2017-10" db="EMBL/GenBank/DDBJ databases">
        <title>Genome sequence of Caulobacter mirabilis FWC38.</title>
        <authorList>
            <person name="Fiebig A."/>
            <person name="Crosson S."/>
        </authorList>
    </citation>
    <scope>NUCLEOTIDE SEQUENCE [LARGE SCALE GENOMIC DNA]</scope>
    <source>
        <strain evidence="3 4">FWC 38</strain>
    </source>
</reference>
<accession>A0A2D2AY80</accession>
<dbReference type="OrthoDB" id="9757976at2"/>